<keyword evidence="1" id="KW-0808">Transferase</keyword>
<dbReference type="SMART" id="SM00450">
    <property type="entry name" value="RHOD"/>
    <property type="match status" value="1"/>
</dbReference>
<keyword evidence="2" id="KW-0547">Nucleotide-binding</keyword>
<accession>A0A075G164</accession>
<proteinExistence type="predicted"/>
<evidence type="ECO:0000313" key="5">
    <source>
        <dbReference type="EMBL" id="AIE95577.1"/>
    </source>
</evidence>
<evidence type="ECO:0000256" key="3">
    <source>
        <dbReference type="ARBA" id="ARBA00022840"/>
    </source>
</evidence>
<dbReference type="GO" id="GO:0008146">
    <property type="term" value="F:sulfotransferase activity"/>
    <property type="evidence" value="ECO:0007669"/>
    <property type="project" value="TreeGrafter"/>
</dbReference>
<dbReference type="InterPro" id="IPR000594">
    <property type="entry name" value="ThiF_NAD_FAD-bd"/>
</dbReference>
<keyword evidence="3" id="KW-0067">ATP-binding</keyword>
<dbReference type="CDD" id="cd00158">
    <property type="entry name" value="RHOD"/>
    <property type="match status" value="1"/>
</dbReference>
<dbReference type="PROSITE" id="PS50206">
    <property type="entry name" value="RHODANESE_3"/>
    <property type="match status" value="1"/>
</dbReference>
<dbReference type="InterPro" id="IPR045886">
    <property type="entry name" value="ThiF/MoeB/HesA"/>
</dbReference>
<dbReference type="FunFam" id="3.40.50.720:FF:000033">
    <property type="entry name" value="Adenylyltransferase and sulfurtransferase MOCS3"/>
    <property type="match status" value="1"/>
</dbReference>
<evidence type="ECO:0000259" key="4">
    <source>
        <dbReference type="PROSITE" id="PS50206"/>
    </source>
</evidence>
<dbReference type="GO" id="GO:0005829">
    <property type="term" value="C:cytosol"/>
    <property type="evidence" value="ECO:0007669"/>
    <property type="project" value="TreeGrafter"/>
</dbReference>
<dbReference type="Gene3D" id="3.40.50.720">
    <property type="entry name" value="NAD(P)-binding Rossmann-like Domain"/>
    <property type="match status" value="1"/>
</dbReference>
<dbReference type="InterPro" id="IPR001763">
    <property type="entry name" value="Rhodanese-like_dom"/>
</dbReference>
<evidence type="ECO:0000256" key="1">
    <source>
        <dbReference type="ARBA" id="ARBA00022679"/>
    </source>
</evidence>
<protein>
    <submittedName>
        <fullName evidence="5">MoeZ/MoeB domain-containing protein (MOCS3, UBA4, moeB)</fullName>
    </submittedName>
</protein>
<dbReference type="PANTHER" id="PTHR10953:SF102">
    <property type="entry name" value="ADENYLYLTRANSFERASE AND SULFURTRANSFERASE MOCS3"/>
    <property type="match status" value="1"/>
</dbReference>
<reference evidence="5" key="1">
    <citation type="journal article" date="2014" name="Genome Biol. Evol.">
        <title>Pangenome evidence for extensive interdomain horizontal transfer affecting lineage core and shell genes in uncultured planktonic thaumarchaeota and euryarchaeota.</title>
        <authorList>
            <person name="Deschamps P."/>
            <person name="Zivanovic Y."/>
            <person name="Moreira D."/>
            <person name="Rodriguez-Valera F."/>
            <person name="Lopez-Garcia P."/>
        </authorList>
    </citation>
    <scope>NUCLEOTIDE SEQUENCE</scope>
</reference>
<name>A0A075G164_9EURY</name>
<feature type="domain" description="Rhodanese" evidence="4">
    <location>
        <begin position="283"/>
        <end position="369"/>
    </location>
</feature>
<dbReference type="Pfam" id="PF00581">
    <property type="entry name" value="Rhodanese"/>
    <property type="match status" value="1"/>
</dbReference>
<dbReference type="Gene3D" id="3.40.250.10">
    <property type="entry name" value="Rhodanese-like domain"/>
    <property type="match status" value="1"/>
</dbReference>
<dbReference type="GO" id="GO:0004792">
    <property type="term" value="F:thiosulfate-cyanide sulfurtransferase activity"/>
    <property type="evidence" value="ECO:0007669"/>
    <property type="project" value="TreeGrafter"/>
</dbReference>
<dbReference type="PANTHER" id="PTHR10953">
    <property type="entry name" value="UBIQUITIN-ACTIVATING ENZYME E1"/>
    <property type="match status" value="1"/>
</dbReference>
<sequence>MDDLTPDDKARYARHLTLPQIGEAGQAQLKASRVFAVGAGGLGSPALLYLAAAGVGHLTIIDDDTIERSNLQRQILHADQDVGESKAESAMIRLKKLNPSIALEIHSVRLTSENALNLLAGHDIVIDGTDNIPTRYLVSDACEILGIPWVYGSIYQFEGQVSVFNLEGGANYRDLFPTPPPPEAVPSCEEGGVLGVLPGVIGSIQATEAIKVLLGIGEPLRGRLLVYDALEMSMRTLNFSTIEREPITELIDYEGFCGTKTRSLPFREIRPSEYISRKKEGWNPLFIDTRNDIEAGIVTLPGTDALIPHMDILMANLPKDRDIVCYCRSGDRSGMAAYALVQSGYDEARLYNLAGGVHAWHIEVDASVPKY</sequence>
<dbReference type="EMBL" id="KF900455">
    <property type="protein sequence ID" value="AIE95577.1"/>
    <property type="molecule type" value="Genomic_DNA"/>
</dbReference>
<dbReference type="InterPro" id="IPR035985">
    <property type="entry name" value="Ubiquitin-activating_enz"/>
</dbReference>
<dbReference type="GO" id="GO:0005524">
    <property type="term" value="F:ATP binding"/>
    <property type="evidence" value="ECO:0007669"/>
    <property type="project" value="UniProtKB-KW"/>
</dbReference>
<dbReference type="Pfam" id="PF00899">
    <property type="entry name" value="ThiF"/>
    <property type="match status" value="1"/>
</dbReference>
<organism evidence="5">
    <name type="scientific">uncultured marine group II/III euryarchaeote AD1000_68_A10</name>
    <dbReference type="NCBI Taxonomy" id="1457799"/>
    <lineage>
        <taxon>Archaea</taxon>
        <taxon>Methanobacteriati</taxon>
        <taxon>Methanobacteriota</taxon>
        <taxon>environmental samples</taxon>
    </lineage>
</organism>
<dbReference type="NCBIfam" id="NF004281">
    <property type="entry name" value="PRK05690.1"/>
    <property type="match status" value="1"/>
</dbReference>
<dbReference type="CDD" id="cd00757">
    <property type="entry name" value="ThiF_MoeB_HesA_family"/>
    <property type="match status" value="1"/>
</dbReference>
<dbReference type="AlphaFoldDB" id="A0A075G164"/>
<evidence type="ECO:0000256" key="2">
    <source>
        <dbReference type="ARBA" id="ARBA00022741"/>
    </source>
</evidence>
<dbReference type="SUPFAM" id="SSF69572">
    <property type="entry name" value="Activating enzymes of the ubiquitin-like proteins"/>
    <property type="match status" value="1"/>
</dbReference>
<dbReference type="GO" id="GO:0008641">
    <property type="term" value="F:ubiquitin-like modifier activating enzyme activity"/>
    <property type="evidence" value="ECO:0007669"/>
    <property type="project" value="InterPro"/>
</dbReference>
<gene>
    <name evidence="5" type="primary">MOCS3</name>
    <name evidence="5" type="synonym">moeB</name>
    <name evidence="5" type="synonym">UBA4</name>
</gene>
<dbReference type="GO" id="GO:0016779">
    <property type="term" value="F:nucleotidyltransferase activity"/>
    <property type="evidence" value="ECO:0007669"/>
    <property type="project" value="TreeGrafter"/>
</dbReference>
<dbReference type="InterPro" id="IPR036873">
    <property type="entry name" value="Rhodanese-like_dom_sf"/>
</dbReference>